<dbReference type="AlphaFoldDB" id="F0S5H9"/>
<dbReference type="eggNOG" id="COG0545">
    <property type="taxonomic scope" value="Bacteria"/>
</dbReference>
<feature type="domain" description="PPIase FKBP-type" evidence="8">
    <location>
        <begin position="82"/>
        <end position="164"/>
    </location>
</feature>
<accession>F0S5H9</accession>
<feature type="signal peptide" evidence="7">
    <location>
        <begin position="1"/>
        <end position="22"/>
    </location>
</feature>
<keyword evidence="3 5" id="KW-0697">Rotamase</keyword>
<evidence type="ECO:0000256" key="2">
    <source>
        <dbReference type="ARBA" id="ARBA00006577"/>
    </source>
</evidence>
<proteinExistence type="inferred from homology"/>
<dbReference type="EMBL" id="CP002545">
    <property type="protein sequence ID" value="ADY53143.1"/>
    <property type="molecule type" value="Genomic_DNA"/>
</dbReference>
<keyword evidence="4 5" id="KW-0413">Isomerase</keyword>
<comment type="similarity">
    <text evidence="2 6">Belongs to the FKBP-type PPIase family.</text>
</comment>
<dbReference type="PANTHER" id="PTHR43811">
    <property type="entry name" value="FKBP-TYPE PEPTIDYL-PROLYL CIS-TRANS ISOMERASE FKPA"/>
    <property type="match status" value="1"/>
</dbReference>
<sequence>MRKLLVYVVVVSSMFIFGSCLKTEDTPNYQQQMQDQLNSEEMIISRFLVEKNIAATRDATGIYFYKYEQNKDRNEKYNYTPNTIITVKYTGRLLNGTVFDSREQETNFRLGEVIFGWQVGIQLMQKGEKLRLIIPSVYGYGNKSLGLIPANSILDFDIELIDIK</sequence>
<gene>
    <name evidence="9" type="ordered locus">Pedsa_2601</name>
</gene>
<organism evidence="9 10">
    <name type="scientific">Pseudopedobacter saltans (strain ATCC 51119 / DSM 12145 / JCM 21818 / CCUG 39354 / LMG 10337 / NBRC 100064 / NCIMB 13643)</name>
    <name type="common">Pedobacter saltans</name>
    <dbReference type="NCBI Taxonomy" id="762903"/>
    <lineage>
        <taxon>Bacteria</taxon>
        <taxon>Pseudomonadati</taxon>
        <taxon>Bacteroidota</taxon>
        <taxon>Sphingobacteriia</taxon>
        <taxon>Sphingobacteriales</taxon>
        <taxon>Sphingobacteriaceae</taxon>
        <taxon>Pseudopedobacter</taxon>
    </lineage>
</organism>
<evidence type="ECO:0000256" key="1">
    <source>
        <dbReference type="ARBA" id="ARBA00000971"/>
    </source>
</evidence>
<dbReference type="PROSITE" id="PS51257">
    <property type="entry name" value="PROKAR_LIPOPROTEIN"/>
    <property type="match status" value="1"/>
</dbReference>
<protein>
    <recommendedName>
        <fullName evidence="6">Peptidyl-prolyl cis-trans isomerase</fullName>
        <ecNumber evidence="6">5.2.1.8</ecNumber>
    </recommendedName>
</protein>
<dbReference type="HOGENOM" id="CLU_013615_7_2_10"/>
<reference evidence="10" key="2">
    <citation type="submission" date="2011-02" db="EMBL/GenBank/DDBJ databases">
        <title>The complete genome of Pedobacter saltans DSM 12145.</title>
        <authorList>
            <consortium name="US DOE Joint Genome Institute (JGI-PGF)"/>
            <person name="Lucas S."/>
            <person name="Copeland A."/>
            <person name="Lapidus A."/>
            <person name="Bruce D."/>
            <person name="Goodwin L."/>
            <person name="Pitluck S."/>
            <person name="Kyrpides N."/>
            <person name="Mavromatis K."/>
            <person name="Pagani I."/>
            <person name="Ivanova N."/>
            <person name="Ovchinnikova G."/>
            <person name="Lu M."/>
            <person name="Detter J.C."/>
            <person name="Han C."/>
            <person name="Land M."/>
            <person name="Hauser L."/>
            <person name="Markowitz V."/>
            <person name="Cheng J.-F."/>
            <person name="Hugenholtz P."/>
            <person name="Woyke T."/>
            <person name="Wu D."/>
            <person name="Tindall B."/>
            <person name="Pomrenke H.G."/>
            <person name="Brambilla E."/>
            <person name="Klenk H.-P."/>
            <person name="Eisen J.A."/>
        </authorList>
    </citation>
    <scope>NUCLEOTIDE SEQUENCE [LARGE SCALE GENOMIC DNA]</scope>
    <source>
        <strain evidence="10">ATCC 51119 / DSM 12145 / JCM 21818 / LMG 10337 / NBRC 100064 / NCIMB 13643</strain>
    </source>
</reference>
<dbReference type="InterPro" id="IPR046357">
    <property type="entry name" value="PPIase_dom_sf"/>
</dbReference>
<dbReference type="Proteomes" id="UP000000310">
    <property type="component" value="Chromosome"/>
</dbReference>
<evidence type="ECO:0000256" key="7">
    <source>
        <dbReference type="SAM" id="SignalP"/>
    </source>
</evidence>
<name>F0S5H9_PSESL</name>
<evidence type="ECO:0000313" key="9">
    <source>
        <dbReference type="EMBL" id="ADY53143.1"/>
    </source>
</evidence>
<dbReference type="KEGG" id="psn:Pedsa_2601"/>
<dbReference type="PANTHER" id="PTHR43811:SF19">
    <property type="entry name" value="39 KDA FK506-BINDING NUCLEAR PROTEIN"/>
    <property type="match status" value="1"/>
</dbReference>
<evidence type="ECO:0000256" key="6">
    <source>
        <dbReference type="RuleBase" id="RU003915"/>
    </source>
</evidence>
<dbReference type="Gene3D" id="3.10.50.40">
    <property type="match status" value="1"/>
</dbReference>
<evidence type="ECO:0000256" key="4">
    <source>
        <dbReference type="ARBA" id="ARBA00023235"/>
    </source>
</evidence>
<keyword evidence="10" id="KW-1185">Reference proteome</keyword>
<dbReference type="InterPro" id="IPR001179">
    <property type="entry name" value="PPIase_FKBP_dom"/>
</dbReference>
<dbReference type="EC" id="5.2.1.8" evidence="6"/>
<dbReference type="GO" id="GO:0003755">
    <property type="term" value="F:peptidyl-prolyl cis-trans isomerase activity"/>
    <property type="evidence" value="ECO:0007669"/>
    <property type="project" value="UniProtKB-UniRule"/>
</dbReference>
<comment type="catalytic activity">
    <reaction evidence="1 5 6">
        <text>[protein]-peptidylproline (omega=180) = [protein]-peptidylproline (omega=0)</text>
        <dbReference type="Rhea" id="RHEA:16237"/>
        <dbReference type="Rhea" id="RHEA-COMP:10747"/>
        <dbReference type="Rhea" id="RHEA-COMP:10748"/>
        <dbReference type="ChEBI" id="CHEBI:83833"/>
        <dbReference type="ChEBI" id="CHEBI:83834"/>
        <dbReference type="EC" id="5.2.1.8"/>
    </reaction>
</comment>
<dbReference type="PROSITE" id="PS50059">
    <property type="entry name" value="FKBP_PPIASE"/>
    <property type="match status" value="1"/>
</dbReference>
<dbReference type="RefSeq" id="WP_013633628.1">
    <property type="nucleotide sequence ID" value="NC_015177.1"/>
</dbReference>
<evidence type="ECO:0000256" key="5">
    <source>
        <dbReference type="PROSITE-ProRule" id="PRU00277"/>
    </source>
</evidence>
<evidence type="ECO:0000259" key="8">
    <source>
        <dbReference type="PROSITE" id="PS50059"/>
    </source>
</evidence>
<feature type="chain" id="PRO_5003258157" description="Peptidyl-prolyl cis-trans isomerase" evidence="7">
    <location>
        <begin position="23"/>
        <end position="164"/>
    </location>
</feature>
<reference evidence="9 10" key="1">
    <citation type="journal article" date="2011" name="Stand. Genomic Sci.">
        <title>Complete genome sequence of the gliding, heparinolytic Pedobacter saltans type strain (113).</title>
        <authorList>
            <person name="Liolios K."/>
            <person name="Sikorski J."/>
            <person name="Lu M."/>
            <person name="Nolan M."/>
            <person name="Lapidus A."/>
            <person name="Lucas S."/>
            <person name="Hammon N."/>
            <person name="Deshpande S."/>
            <person name="Cheng J.F."/>
            <person name="Tapia R."/>
            <person name="Han C."/>
            <person name="Goodwin L."/>
            <person name="Pitluck S."/>
            <person name="Huntemann M."/>
            <person name="Ivanova N."/>
            <person name="Pagani I."/>
            <person name="Mavromatis K."/>
            <person name="Ovchinikova G."/>
            <person name="Pati A."/>
            <person name="Chen A."/>
            <person name="Palaniappan K."/>
            <person name="Land M."/>
            <person name="Hauser L."/>
            <person name="Brambilla E.M."/>
            <person name="Kotsyurbenko O."/>
            <person name="Rohde M."/>
            <person name="Tindall B.J."/>
            <person name="Abt B."/>
            <person name="Goker M."/>
            <person name="Detter J.C."/>
            <person name="Woyke T."/>
            <person name="Bristow J."/>
            <person name="Eisen J.A."/>
            <person name="Markowitz V."/>
            <person name="Hugenholtz P."/>
            <person name="Klenk H.P."/>
            <person name="Kyrpides N.C."/>
        </authorList>
    </citation>
    <scope>NUCLEOTIDE SEQUENCE [LARGE SCALE GENOMIC DNA]</scope>
    <source>
        <strain evidence="10">ATCC 51119 / DSM 12145 / JCM 21818 / LMG 10337 / NBRC 100064 / NCIMB 13643</strain>
    </source>
</reference>
<evidence type="ECO:0000313" key="10">
    <source>
        <dbReference type="Proteomes" id="UP000000310"/>
    </source>
</evidence>
<dbReference type="Pfam" id="PF00254">
    <property type="entry name" value="FKBP_C"/>
    <property type="match status" value="1"/>
</dbReference>
<dbReference type="SUPFAM" id="SSF54534">
    <property type="entry name" value="FKBP-like"/>
    <property type="match status" value="1"/>
</dbReference>
<evidence type="ECO:0000256" key="3">
    <source>
        <dbReference type="ARBA" id="ARBA00023110"/>
    </source>
</evidence>
<keyword evidence="7" id="KW-0732">Signal</keyword>
<dbReference type="STRING" id="762903.Pedsa_2601"/>